<feature type="region of interest" description="Disordered" evidence="2">
    <location>
        <begin position="767"/>
        <end position="823"/>
    </location>
</feature>
<evidence type="ECO:0000313" key="4">
    <source>
        <dbReference type="Proteomes" id="UP001166286"/>
    </source>
</evidence>
<feature type="compositionally biased region" description="Polar residues" evidence="2">
    <location>
        <begin position="240"/>
        <end position="250"/>
    </location>
</feature>
<feature type="coiled-coil region" evidence="1">
    <location>
        <begin position="441"/>
        <end position="491"/>
    </location>
</feature>
<dbReference type="PANTHER" id="PTHR38701:SF1">
    <property type="entry name" value="UP-REGULATED DURING SEPTATION PROTEIN 1 DOMAIN-CONTAINING PROTEIN"/>
    <property type="match status" value="1"/>
</dbReference>
<feature type="compositionally biased region" description="Polar residues" evidence="2">
    <location>
        <begin position="116"/>
        <end position="132"/>
    </location>
</feature>
<feature type="compositionally biased region" description="Polar residues" evidence="2">
    <location>
        <begin position="36"/>
        <end position="45"/>
    </location>
</feature>
<sequence length="842" mass="90136">MVHSPQTYSPAKTPHGAANATMSHERQNGVPKRRPVQSSNTQSTKWAGRVTHLPKLAGQPAISGLATQRADRAVEAVGVERSSVEGSNPTPVKPFLSSNITPRSGSRKARAETASPVPNGTPTRTPNVSRPVSSAEKREMPTEDAQATSGLGLRIASNGRGSRTGSVISDAPSSSISSRPILMERNSASSIASPDNAPKFFHADDVKASITSKPAPERSLPPGSLSAYTQPNDENVLLARTSSFGNSSSTEEQRPKFFYANDANESKSPPLRLTNGSLSHRPPLQTIHSAHNGNSPPRAPSPLKEEMIPQTLIAAKPSPRRHTRLVSNGNSTLQSPQAISSGNGNISRRASLNSPKQPYSTGHARSTSVNSAGPSPPRKMNIGLSETDSVQRKRAASLIGVNSSLPRSATSPTATQELSPPHVFSPPQSPTKAPGPGQSKIDHMNELAANARRERKVLDLEISNSSLLAINRTLEREMRKQTAELRRFRRLSRSGRLSVAPSRAASGKKSMFSENAAETNDRSSLDSDEEGDDDMEDMLSNLSSTSAASRPSSTTAHAAHDRFQDPKRIELDLAAHRALLQDSQKLNTSIKRCLEQSENLLESGKRALAYHAEAPEAENLGPRVLTLDEVEHGHFGQGQGLLSPSLNHVVENPWERSLGSLGSLDAGLKTPEDSQGGPQTELQGPLLALTDENVTEPPNEPKALEAMESRSKTILPNDELVRELDRLLPTPEPPEKYRGLEVDNIHLKPNLGERRVSSILSLDGLEDEPDIATPARPGNVDSSPSHPSEGGVDPASFVARAGRGEGMRSPDPKPGEAGFRGSMQGLGHYLQTFSLFGPSQQA</sequence>
<feature type="region of interest" description="Disordered" evidence="2">
    <location>
        <begin position="661"/>
        <end position="682"/>
    </location>
</feature>
<comment type="caution">
    <text evidence="3">The sequence shown here is derived from an EMBL/GenBank/DDBJ whole genome shotgun (WGS) entry which is preliminary data.</text>
</comment>
<feature type="compositionally biased region" description="Polar residues" evidence="2">
    <location>
        <begin position="286"/>
        <end position="295"/>
    </location>
</feature>
<evidence type="ECO:0000256" key="2">
    <source>
        <dbReference type="SAM" id="MobiDB-lite"/>
    </source>
</evidence>
<dbReference type="Proteomes" id="UP001166286">
    <property type="component" value="Unassembled WGS sequence"/>
</dbReference>
<feature type="compositionally biased region" description="Low complexity" evidence="2">
    <location>
        <begin position="538"/>
        <end position="557"/>
    </location>
</feature>
<keyword evidence="1" id="KW-0175">Coiled coil</keyword>
<protein>
    <submittedName>
        <fullName evidence="3">Uncharacterized protein</fullName>
    </submittedName>
</protein>
<feature type="compositionally biased region" description="Polar residues" evidence="2">
    <location>
        <begin position="400"/>
        <end position="418"/>
    </location>
</feature>
<feature type="compositionally biased region" description="Polar residues" evidence="2">
    <location>
        <begin position="1"/>
        <end position="10"/>
    </location>
</feature>
<feature type="compositionally biased region" description="Polar residues" evidence="2">
    <location>
        <begin position="84"/>
        <end position="104"/>
    </location>
</feature>
<feature type="compositionally biased region" description="Low complexity" evidence="2">
    <location>
        <begin position="166"/>
        <end position="181"/>
    </location>
</feature>
<feature type="compositionally biased region" description="Basic and acidic residues" evidence="2">
    <location>
        <begin position="802"/>
        <end position="814"/>
    </location>
</feature>
<name>A0AA39R8U0_9LECA</name>
<proteinExistence type="predicted"/>
<dbReference type="PANTHER" id="PTHR38701">
    <property type="entry name" value="CHROMOSOME 8, WHOLE GENOME SHOTGUN SEQUENCE"/>
    <property type="match status" value="1"/>
</dbReference>
<reference evidence="3" key="1">
    <citation type="submission" date="2023-03" db="EMBL/GenBank/DDBJ databases">
        <title>Complete genome of Cladonia borealis.</title>
        <authorList>
            <person name="Park H."/>
        </authorList>
    </citation>
    <scope>NUCLEOTIDE SEQUENCE</scope>
    <source>
        <strain evidence="3">ANT050790</strain>
    </source>
</reference>
<feature type="region of interest" description="Disordered" evidence="2">
    <location>
        <begin position="494"/>
        <end position="563"/>
    </location>
</feature>
<keyword evidence="4" id="KW-1185">Reference proteome</keyword>
<gene>
    <name evidence="3" type="ORF">JMJ35_000814</name>
</gene>
<evidence type="ECO:0000313" key="3">
    <source>
        <dbReference type="EMBL" id="KAK0516211.1"/>
    </source>
</evidence>
<feature type="compositionally biased region" description="Polar residues" evidence="2">
    <location>
        <begin position="325"/>
        <end position="373"/>
    </location>
</feature>
<accession>A0AA39R8U0</accession>
<organism evidence="3 4">
    <name type="scientific">Cladonia borealis</name>
    <dbReference type="NCBI Taxonomy" id="184061"/>
    <lineage>
        <taxon>Eukaryota</taxon>
        <taxon>Fungi</taxon>
        <taxon>Dikarya</taxon>
        <taxon>Ascomycota</taxon>
        <taxon>Pezizomycotina</taxon>
        <taxon>Lecanoromycetes</taxon>
        <taxon>OSLEUM clade</taxon>
        <taxon>Lecanoromycetidae</taxon>
        <taxon>Lecanorales</taxon>
        <taxon>Lecanorineae</taxon>
        <taxon>Cladoniaceae</taxon>
        <taxon>Cladonia</taxon>
    </lineage>
</organism>
<dbReference type="EMBL" id="JAFEKC020000002">
    <property type="protein sequence ID" value="KAK0516211.1"/>
    <property type="molecule type" value="Genomic_DNA"/>
</dbReference>
<evidence type="ECO:0000256" key="1">
    <source>
        <dbReference type="SAM" id="Coils"/>
    </source>
</evidence>
<dbReference type="AlphaFoldDB" id="A0AA39R8U0"/>
<feature type="region of interest" description="Disordered" evidence="2">
    <location>
        <begin position="1"/>
        <end position="438"/>
    </location>
</feature>
<feature type="compositionally biased region" description="Acidic residues" evidence="2">
    <location>
        <begin position="526"/>
        <end position="537"/>
    </location>
</feature>